<reference evidence="3" key="2">
    <citation type="submission" date="2011-03" db="EMBL/GenBank/DDBJ databases">
        <title>The complete genome of Hippea maritima DSM 10411.</title>
        <authorList>
            <consortium name="US DOE Joint Genome Institute (JGI-PGF)"/>
            <person name="Lucas S."/>
            <person name="Copeland A."/>
            <person name="Lapidus A."/>
            <person name="Bruce D."/>
            <person name="Goodwin L."/>
            <person name="Pitluck S."/>
            <person name="Peters L."/>
            <person name="Kyrpides N."/>
            <person name="Mavromatis K."/>
            <person name="Pagani I."/>
            <person name="Ivanova N."/>
            <person name="Mikhailova N."/>
            <person name="Lu M."/>
            <person name="Detter J.C."/>
            <person name="Tapia R."/>
            <person name="Han C."/>
            <person name="Land M."/>
            <person name="Hauser L."/>
            <person name="Markowitz V."/>
            <person name="Cheng J.-F."/>
            <person name="Hugenholtz P."/>
            <person name="Woyke T."/>
            <person name="Wu D."/>
            <person name="Spring S."/>
            <person name="Schroeder M."/>
            <person name="Brambilla E."/>
            <person name="Klenk H.-P."/>
            <person name="Eisen J.A."/>
        </authorList>
    </citation>
    <scope>NUCLEOTIDE SEQUENCE [LARGE SCALE GENOMIC DNA]</scope>
    <source>
        <strain evidence="3">ATCC 700847 / DSM 10411 / MH2</strain>
    </source>
</reference>
<dbReference type="STRING" id="760142.Hipma_1065"/>
<evidence type="ECO:0000313" key="2">
    <source>
        <dbReference type="EMBL" id="AEA34031.1"/>
    </source>
</evidence>
<name>F2LW97_HIPMA</name>
<gene>
    <name evidence="2" type="ordered locus">Hipma_1065</name>
</gene>
<dbReference type="InterPro" id="IPR000905">
    <property type="entry name" value="Gcp-like_dom"/>
</dbReference>
<dbReference type="RefSeq" id="WP_013682070.1">
    <property type="nucleotide sequence ID" value="NC_015318.1"/>
</dbReference>
<dbReference type="HOGENOM" id="CLU_1445834_0_0_7"/>
<dbReference type="AlphaFoldDB" id="F2LW97"/>
<dbReference type="SUPFAM" id="SSF53067">
    <property type="entry name" value="Actin-like ATPase domain"/>
    <property type="match status" value="1"/>
</dbReference>
<dbReference type="eggNOG" id="COG1214">
    <property type="taxonomic scope" value="Bacteria"/>
</dbReference>
<accession>F2LW97</accession>
<dbReference type="Gene3D" id="3.30.420.40">
    <property type="match status" value="1"/>
</dbReference>
<keyword evidence="2" id="KW-0645">Protease</keyword>
<protein>
    <submittedName>
        <fullName evidence="2">Peptidase M22 glycoprotease</fullName>
    </submittedName>
</protein>
<dbReference type="OrthoDB" id="9809995at2"/>
<dbReference type="InterPro" id="IPR043129">
    <property type="entry name" value="ATPase_NBD"/>
</dbReference>
<keyword evidence="2" id="KW-0378">Hydrolase</keyword>
<dbReference type="Gene3D" id="3.30.420.200">
    <property type="match status" value="1"/>
</dbReference>
<dbReference type="GO" id="GO:0008233">
    <property type="term" value="F:peptidase activity"/>
    <property type="evidence" value="ECO:0007669"/>
    <property type="project" value="UniProtKB-KW"/>
</dbReference>
<sequence>MVSLVIDGSNTFLDLSIFNKKELLYCSFLKGGRTFSEILIKLIDNALYYTNNTLEDIESIYCVAGPGRHTSLRVVISTLKGLFFSKKVKAYKLNAMDLTAAAFGGPKFRVVSETFSSYAYFCDYTYDSKKLKRLNYSIERVKEEEIYKTNLPIVKTNDERLTPKTKHIFTIEDYAEKVDLINLNPIY</sequence>
<dbReference type="Pfam" id="PF00814">
    <property type="entry name" value="TsaD"/>
    <property type="match status" value="1"/>
</dbReference>
<dbReference type="InParanoid" id="F2LW97"/>
<evidence type="ECO:0000259" key="1">
    <source>
        <dbReference type="Pfam" id="PF00814"/>
    </source>
</evidence>
<dbReference type="KEGG" id="hmr:Hipma_1065"/>
<reference evidence="2 3" key="1">
    <citation type="journal article" date="2011" name="Stand. Genomic Sci.">
        <title>Complete genome sequence of the thermophilic sulfur-reducer Hippea maritima type strain (MH(2)).</title>
        <authorList>
            <person name="Huntemann M."/>
            <person name="Lu M."/>
            <person name="Nolan M."/>
            <person name="Lapidus A."/>
            <person name="Lucas S."/>
            <person name="Hammon N."/>
            <person name="Deshpande S."/>
            <person name="Cheng J.F."/>
            <person name="Tapia R."/>
            <person name="Han C."/>
            <person name="Goodwin L."/>
            <person name="Pitluck S."/>
            <person name="Liolios K."/>
            <person name="Pagani I."/>
            <person name="Ivanova N."/>
            <person name="Ovchinikova G."/>
            <person name="Pati A."/>
            <person name="Chen A."/>
            <person name="Palaniappan K."/>
            <person name="Land M."/>
            <person name="Hauser L."/>
            <person name="Jeffries C.D."/>
            <person name="Detter J.C."/>
            <person name="Brambilla E.M."/>
            <person name="Rohde M."/>
            <person name="Spring S."/>
            <person name="Goker M."/>
            <person name="Woyke T."/>
            <person name="Bristow J."/>
            <person name="Eisen J.A."/>
            <person name="Markowitz V."/>
            <person name="Hugenholtz P."/>
            <person name="Kyrpides N.C."/>
            <person name="Klenk H.P."/>
            <person name="Mavromatis K."/>
        </authorList>
    </citation>
    <scope>NUCLEOTIDE SEQUENCE [LARGE SCALE GENOMIC DNA]</scope>
    <source>
        <strain evidence="3">ATCC 700847 / DSM 10411 / MH2</strain>
    </source>
</reference>
<dbReference type="Proteomes" id="UP000008139">
    <property type="component" value="Chromosome"/>
</dbReference>
<dbReference type="GO" id="GO:0006508">
    <property type="term" value="P:proteolysis"/>
    <property type="evidence" value="ECO:0007669"/>
    <property type="project" value="UniProtKB-KW"/>
</dbReference>
<proteinExistence type="predicted"/>
<organism evidence="2 3">
    <name type="scientific">Hippea maritima (strain ATCC 700847 / DSM 10411 / MH2)</name>
    <dbReference type="NCBI Taxonomy" id="760142"/>
    <lineage>
        <taxon>Bacteria</taxon>
        <taxon>Pseudomonadati</taxon>
        <taxon>Campylobacterota</taxon>
        <taxon>Desulfurellia</taxon>
        <taxon>Desulfurellales</taxon>
        <taxon>Hippeaceae</taxon>
        <taxon>Hippea</taxon>
    </lineage>
</organism>
<dbReference type="EMBL" id="CP002606">
    <property type="protein sequence ID" value="AEA34031.1"/>
    <property type="molecule type" value="Genomic_DNA"/>
</dbReference>
<evidence type="ECO:0000313" key="3">
    <source>
        <dbReference type="Proteomes" id="UP000008139"/>
    </source>
</evidence>
<keyword evidence="3" id="KW-1185">Reference proteome</keyword>
<feature type="domain" description="Gcp-like" evidence="1">
    <location>
        <begin position="33"/>
        <end position="102"/>
    </location>
</feature>